<gene>
    <name evidence="2" type="ordered locus">AXY_01990</name>
</gene>
<reference evidence="2 3" key="1">
    <citation type="submission" date="2011-01" db="EMBL/GenBank/DDBJ databases">
        <title>Whole genome sequence of Amphibacillus xylinus NBRC 15112.</title>
        <authorList>
            <person name="Nakazawa H."/>
            <person name="Katano Y."/>
            <person name="Nakamura S."/>
            <person name="Sasagawa M."/>
            <person name="Fukada J."/>
            <person name="Arai T."/>
            <person name="Sasakura N."/>
            <person name="Mochizuki D."/>
            <person name="Hosoyama A."/>
            <person name="Harada K."/>
            <person name="Horikawa H."/>
            <person name="Kato Y."/>
            <person name="Harada T."/>
            <person name="Sasaki K."/>
            <person name="Sekiguchi M."/>
            <person name="Hodoyama M."/>
            <person name="Nishiko R."/>
            <person name="Narita H."/>
            <person name="Hanamaki A."/>
            <person name="Hata C."/>
            <person name="Konno Y."/>
            <person name="Niimura Y."/>
            <person name="Yamazaki S."/>
            <person name="Fujita N."/>
        </authorList>
    </citation>
    <scope>NUCLEOTIDE SEQUENCE [LARGE SCALE GENOMIC DNA]</scope>
    <source>
        <strain evidence="3">ATCC 51415 / DSM 6626 / JCM 7361 / LMG 17667 / NBRC 15112 / Ep01</strain>
    </source>
</reference>
<name>K0J1G0_AMPXN</name>
<evidence type="ECO:0000256" key="1">
    <source>
        <dbReference type="SAM" id="Coils"/>
    </source>
</evidence>
<keyword evidence="3" id="KW-1185">Reference proteome</keyword>
<dbReference type="AlphaFoldDB" id="K0J1G0"/>
<keyword evidence="1" id="KW-0175">Coiled coil</keyword>
<proteinExistence type="predicted"/>
<dbReference type="KEGG" id="axl:AXY_01990"/>
<evidence type="ECO:0000313" key="2">
    <source>
        <dbReference type="EMBL" id="BAM46331.1"/>
    </source>
</evidence>
<dbReference type="RefSeq" id="WP_015008937.1">
    <property type="nucleotide sequence ID" value="NC_018704.1"/>
</dbReference>
<feature type="coiled-coil region" evidence="1">
    <location>
        <begin position="5"/>
        <end position="32"/>
    </location>
</feature>
<dbReference type="STRING" id="698758.AXY_01990"/>
<dbReference type="OrthoDB" id="2969757at2"/>
<dbReference type="HOGENOM" id="CLU_1861011_0_0_9"/>
<organism evidence="2 3">
    <name type="scientific">Amphibacillus xylanus (strain ATCC 51415 / DSM 6626 / JCM 7361 / LMG 17667 / NBRC 15112 / Ep01)</name>
    <dbReference type="NCBI Taxonomy" id="698758"/>
    <lineage>
        <taxon>Bacteria</taxon>
        <taxon>Bacillati</taxon>
        <taxon>Bacillota</taxon>
        <taxon>Bacilli</taxon>
        <taxon>Bacillales</taxon>
        <taxon>Bacillaceae</taxon>
        <taxon>Amphibacillus</taxon>
    </lineage>
</organism>
<dbReference type="EMBL" id="AP012050">
    <property type="protein sequence ID" value="BAM46331.1"/>
    <property type="molecule type" value="Genomic_DNA"/>
</dbReference>
<dbReference type="eggNOG" id="ENOG502ZUBB">
    <property type="taxonomic scope" value="Bacteria"/>
</dbReference>
<dbReference type="Proteomes" id="UP000006294">
    <property type="component" value="Chromosome"/>
</dbReference>
<protein>
    <submittedName>
        <fullName evidence="2">Uncharacterized protein</fullName>
    </submittedName>
</protein>
<evidence type="ECO:0000313" key="3">
    <source>
        <dbReference type="Proteomes" id="UP000006294"/>
    </source>
</evidence>
<sequence>MSASKKSVEEKIDELLTEIKRWHIKLEKLSDEDRVNRIYLLSQQLVFIGQLSTIFYEQKKRLSMQRKSLYNQEYLKAKGNKSIMANMAIEDIKKEETEAEINHYRWNNAFTVTREEINALKYKVRIDLADGSSSNNL</sequence>
<accession>K0J1G0</accession>